<dbReference type="InterPro" id="IPR013766">
    <property type="entry name" value="Thioredoxin_domain"/>
</dbReference>
<dbReference type="EMBL" id="CP002345">
    <property type="protein sequence ID" value="ADQ80653.1"/>
    <property type="molecule type" value="Genomic_DNA"/>
</dbReference>
<dbReference type="PANTHER" id="PTHR42852:SF17">
    <property type="entry name" value="THIOREDOXIN-LIKE PROTEIN HI_1115"/>
    <property type="match status" value="1"/>
</dbReference>
<dbReference type="PANTHER" id="PTHR42852">
    <property type="entry name" value="THIOL:DISULFIDE INTERCHANGE PROTEIN DSBE"/>
    <property type="match status" value="1"/>
</dbReference>
<dbReference type="KEGG" id="ppn:Palpr_2521"/>
<dbReference type="PROSITE" id="PS51352">
    <property type="entry name" value="THIOREDOXIN_2"/>
    <property type="match status" value="1"/>
</dbReference>
<dbReference type="OrthoDB" id="634996at2"/>
<accession>E4T7F9</accession>
<dbReference type="InterPro" id="IPR017937">
    <property type="entry name" value="Thioredoxin_CS"/>
</dbReference>
<reference key="1">
    <citation type="submission" date="2010-11" db="EMBL/GenBank/DDBJ databases">
        <title>The complete genome of Paludibacter propionicigenes DSM 17365.</title>
        <authorList>
            <consortium name="US DOE Joint Genome Institute (JGI-PGF)"/>
            <person name="Lucas S."/>
            <person name="Copeland A."/>
            <person name="Lapidus A."/>
            <person name="Bruce D."/>
            <person name="Goodwin L."/>
            <person name="Pitluck S."/>
            <person name="Kyrpides N."/>
            <person name="Mavromatis K."/>
            <person name="Ivanova N."/>
            <person name="Munk A.C."/>
            <person name="Brettin T."/>
            <person name="Detter J.C."/>
            <person name="Han C."/>
            <person name="Tapia R."/>
            <person name="Land M."/>
            <person name="Hauser L."/>
            <person name="Markowitz V."/>
            <person name="Cheng J.-F."/>
            <person name="Hugenholtz P."/>
            <person name="Woyke T."/>
            <person name="Wu D."/>
            <person name="Gronow S."/>
            <person name="Wellnitz S."/>
            <person name="Brambilla E."/>
            <person name="Klenk H.-P."/>
            <person name="Eisen J.A."/>
        </authorList>
    </citation>
    <scope>NUCLEOTIDE SEQUENCE</scope>
    <source>
        <strain>WB4</strain>
    </source>
</reference>
<dbReference type="InterPro" id="IPR000866">
    <property type="entry name" value="AhpC/TSA"/>
</dbReference>
<dbReference type="SUPFAM" id="SSF52833">
    <property type="entry name" value="Thioredoxin-like"/>
    <property type="match status" value="1"/>
</dbReference>
<dbReference type="AlphaFoldDB" id="E4T7F9"/>
<dbReference type="GO" id="GO:0016209">
    <property type="term" value="F:antioxidant activity"/>
    <property type="evidence" value="ECO:0007669"/>
    <property type="project" value="InterPro"/>
</dbReference>
<dbReference type="Proteomes" id="UP000008718">
    <property type="component" value="Chromosome"/>
</dbReference>
<keyword evidence="5" id="KW-1185">Reference proteome</keyword>
<dbReference type="Pfam" id="PF00578">
    <property type="entry name" value="AhpC-TSA"/>
    <property type="match status" value="1"/>
</dbReference>
<name>E4T7F9_PALPW</name>
<evidence type="ECO:0000256" key="1">
    <source>
        <dbReference type="ARBA" id="ARBA00023284"/>
    </source>
</evidence>
<keyword evidence="1" id="KW-0676">Redox-active center</keyword>
<feature type="chain" id="PRO_5003189238" evidence="2">
    <location>
        <begin position="24"/>
        <end position="663"/>
    </location>
</feature>
<dbReference type="eggNOG" id="COG0526">
    <property type="taxonomic scope" value="Bacteria"/>
</dbReference>
<dbReference type="CDD" id="cd02966">
    <property type="entry name" value="TlpA_like_family"/>
    <property type="match status" value="1"/>
</dbReference>
<dbReference type="RefSeq" id="WP_013446022.1">
    <property type="nucleotide sequence ID" value="NC_014734.1"/>
</dbReference>
<evidence type="ECO:0000313" key="5">
    <source>
        <dbReference type="Proteomes" id="UP000008718"/>
    </source>
</evidence>
<proteinExistence type="predicted"/>
<evidence type="ECO:0000259" key="3">
    <source>
        <dbReference type="PROSITE" id="PS51352"/>
    </source>
</evidence>
<gene>
    <name evidence="4" type="ordered locus">Palpr_2521</name>
</gene>
<dbReference type="Gene3D" id="3.40.30.10">
    <property type="entry name" value="Glutaredoxin"/>
    <property type="match status" value="1"/>
</dbReference>
<dbReference type="PROSITE" id="PS00194">
    <property type="entry name" value="THIOREDOXIN_1"/>
    <property type="match status" value="1"/>
</dbReference>
<feature type="signal peptide" evidence="2">
    <location>
        <begin position="1"/>
        <end position="23"/>
    </location>
</feature>
<dbReference type="STRING" id="694427.Palpr_2521"/>
<evidence type="ECO:0000313" key="4">
    <source>
        <dbReference type="EMBL" id="ADQ80653.1"/>
    </source>
</evidence>
<sequence>MTRIKMVLLHLSLALGLSLSAFAQTEKAVVLNPEKPQPGGKLEISYNAKESSLGDSKDVKGTVYLYCNYKWITKDLSLNYESNNWKGTLDVPSDCGLLALKFKSNGKIDNNGNNGYVWMLQKADQSSMPGANAAWGLMRSPDYGYAIPNYIDLEKFAVNDTVTYMWINNEIVKNSVSAAPMAMLFANSLYRSHVDGAEQRMKNIAAFLIKQNTEESLVNAAVIYKNLLGMAQPADSLTKVILGRYPKGSIARLNAYRAASKQTDMKKKRQALAQFLIDFPESPADAQYNENNMINYDKAYEMIVLIDTMDKNYSSLQTYLNQLSFGASITLFYKLIQIPHDRKDIPDQELYQYAKLLVDHMESIKSVKPARYYYLSPNEWEEQWQDDMARTVLITYIDLLKNVGKNKEALSYALQAQQSFNYTVADVNNSMISLLTETGDKEGLKKLLIGALYNNQVTPLMLDLLKKEYVAEHNSEAGFDEFVKSHKDPKLVAKELKSLDGNRREGVMPAWKMMDIDGKLIDSNNIKGKTYVLDFWSSWCVPCKASFPGMKLAVERYKNDPSVEFYFVDTEEHSADYKAAAIKYIKDNNYPFHVLFDNKVKGAKINDEVFSRIAKAFTISGIPQKIFVDGNGNVQFISIGYKGSPSELADEISGMVELTKSIK</sequence>
<dbReference type="InterPro" id="IPR050553">
    <property type="entry name" value="Thioredoxin_ResA/DsbE_sf"/>
</dbReference>
<organism evidence="4 5">
    <name type="scientific">Paludibacter propionicigenes (strain DSM 17365 / JCM 13257 / WB4)</name>
    <dbReference type="NCBI Taxonomy" id="694427"/>
    <lineage>
        <taxon>Bacteria</taxon>
        <taxon>Pseudomonadati</taxon>
        <taxon>Bacteroidota</taxon>
        <taxon>Bacteroidia</taxon>
        <taxon>Bacteroidales</taxon>
        <taxon>Paludibacteraceae</taxon>
        <taxon>Paludibacter</taxon>
    </lineage>
</organism>
<evidence type="ECO:0000256" key="2">
    <source>
        <dbReference type="SAM" id="SignalP"/>
    </source>
</evidence>
<feature type="domain" description="Thioredoxin" evidence="3">
    <location>
        <begin position="502"/>
        <end position="663"/>
    </location>
</feature>
<reference evidence="4 5" key="2">
    <citation type="journal article" date="2011" name="Stand. Genomic Sci.">
        <title>Complete genome sequence of Paludibacter propionicigenes type strain (WB4).</title>
        <authorList>
            <person name="Gronow S."/>
            <person name="Munk C."/>
            <person name="Lapidus A."/>
            <person name="Nolan M."/>
            <person name="Lucas S."/>
            <person name="Hammon N."/>
            <person name="Deshpande S."/>
            <person name="Cheng J.F."/>
            <person name="Tapia R."/>
            <person name="Han C."/>
            <person name="Goodwin L."/>
            <person name="Pitluck S."/>
            <person name="Liolios K."/>
            <person name="Ivanova N."/>
            <person name="Mavromatis K."/>
            <person name="Mikhailova N."/>
            <person name="Pati A."/>
            <person name="Chen A."/>
            <person name="Palaniappan K."/>
            <person name="Land M."/>
            <person name="Hauser L."/>
            <person name="Chang Y.J."/>
            <person name="Jeffries C.D."/>
            <person name="Brambilla E."/>
            <person name="Rohde M."/>
            <person name="Goker M."/>
            <person name="Detter J.C."/>
            <person name="Woyke T."/>
            <person name="Bristow J."/>
            <person name="Eisen J.A."/>
            <person name="Markowitz V."/>
            <person name="Hugenholtz P."/>
            <person name="Kyrpides N.C."/>
            <person name="Klenk H.P."/>
        </authorList>
    </citation>
    <scope>NUCLEOTIDE SEQUENCE [LARGE SCALE GENOMIC DNA]</scope>
    <source>
        <strain evidence="5">DSM 17365 / JCM 13257 / WB4</strain>
    </source>
</reference>
<dbReference type="GO" id="GO:0016491">
    <property type="term" value="F:oxidoreductase activity"/>
    <property type="evidence" value="ECO:0007669"/>
    <property type="project" value="InterPro"/>
</dbReference>
<dbReference type="InterPro" id="IPR036249">
    <property type="entry name" value="Thioredoxin-like_sf"/>
</dbReference>
<protein>
    <submittedName>
        <fullName evidence="4">Alkyl hydroperoxide reductase/ Thiol specific antioxidant/ Mal allergen</fullName>
    </submittedName>
</protein>
<keyword evidence="2" id="KW-0732">Signal</keyword>
<dbReference type="HOGENOM" id="CLU_028105_0_0_10"/>